<organism evidence="2">
    <name type="scientific">Cryptosporidium canis</name>
    <dbReference type="NCBI Taxonomy" id="195482"/>
    <lineage>
        <taxon>Eukaryota</taxon>
        <taxon>Sar</taxon>
        <taxon>Alveolata</taxon>
        <taxon>Apicomplexa</taxon>
        <taxon>Conoidasida</taxon>
        <taxon>Coccidia</taxon>
        <taxon>Eucoccidiorida</taxon>
        <taxon>Eimeriorina</taxon>
        <taxon>Cryptosporidiidae</taxon>
        <taxon>Cryptosporidium</taxon>
    </lineage>
</organism>
<comment type="caution">
    <text evidence="2">The sequence shown here is derived from an EMBL/GenBank/DDBJ whole genome shotgun (WGS) entry which is preliminary data.</text>
</comment>
<proteinExistence type="predicted"/>
<evidence type="ECO:0000313" key="2">
    <source>
        <dbReference type="EMBL" id="KAJ1608048.1"/>
    </source>
</evidence>
<evidence type="ECO:0000256" key="1">
    <source>
        <dbReference type="SAM" id="SignalP"/>
    </source>
</evidence>
<keyword evidence="1" id="KW-0732">Signal</keyword>
<gene>
    <name evidence="2" type="ORF">OJ253_2085</name>
</gene>
<protein>
    <submittedName>
        <fullName evidence="2">Uncharacterized protein</fullName>
    </submittedName>
</protein>
<accession>A0A9D5HV53</accession>
<dbReference type="EMBL" id="JAPCXC010000050">
    <property type="protein sequence ID" value="KAJ1608048.1"/>
    <property type="molecule type" value="Genomic_DNA"/>
</dbReference>
<name>A0A9D5HV53_9CRYT</name>
<dbReference type="AlphaFoldDB" id="A0A9D5HV53"/>
<dbReference type="Proteomes" id="UP001067231">
    <property type="component" value="Unassembled WGS sequence"/>
</dbReference>
<reference evidence="2" key="1">
    <citation type="submission" date="2022-10" db="EMBL/GenBank/DDBJ databases">
        <title>Adaptive evolution leads to modifications in subtelomeric GC content in a zoonotic Cryptosporidium species.</title>
        <authorList>
            <person name="Li J."/>
            <person name="Feng Y."/>
            <person name="Xiao L."/>
        </authorList>
    </citation>
    <scope>NUCLEOTIDE SEQUENCE</scope>
    <source>
        <strain evidence="2">33844</strain>
    </source>
</reference>
<feature type="signal peptide" evidence="1">
    <location>
        <begin position="1"/>
        <end position="18"/>
    </location>
</feature>
<sequence length="186" mass="20354">MRFASFIGLLGLFTVANASMHTVRKYNYGKDLCEFNLDSVLKRIPSLTDLSTGDIVQAHLSKEEFEISSNGKQIKSISLDEILPPLATTPTTDQCFTITYGSEGEIETLCSDSVGGRNYMMKKITMSILCLNLGKMRTEISGVSPLEQQASMELQGNVPQEGSITVHLEGIDEIPNIEVVTNSVKS</sequence>
<dbReference type="OrthoDB" id="338810at2759"/>
<feature type="chain" id="PRO_5039389909" evidence="1">
    <location>
        <begin position="19"/>
        <end position="186"/>
    </location>
</feature>